<gene>
    <name evidence="5" type="ordered locus">Sked_27720</name>
</gene>
<reference evidence="5 6" key="1">
    <citation type="journal article" date="2009" name="Stand. Genomic Sci.">
        <title>Complete genome sequence of Sanguibacter keddieii type strain (ST-74).</title>
        <authorList>
            <person name="Ivanova N."/>
            <person name="Sikorski J."/>
            <person name="Sims D."/>
            <person name="Brettin T."/>
            <person name="Detter J.C."/>
            <person name="Han C."/>
            <person name="Lapidus A."/>
            <person name="Copeland A."/>
            <person name="Glavina Del Rio T."/>
            <person name="Nolan M."/>
            <person name="Chen F."/>
            <person name="Lucas S."/>
            <person name="Tice H."/>
            <person name="Cheng J.F."/>
            <person name="Bruce D."/>
            <person name="Goodwin L."/>
            <person name="Pitluck S."/>
            <person name="Pati A."/>
            <person name="Mavromatis K."/>
            <person name="Chen A."/>
            <person name="Palaniappan K."/>
            <person name="D'haeseleer P."/>
            <person name="Chain P."/>
            <person name="Bristow J."/>
            <person name="Eisen J.A."/>
            <person name="Markowitz V."/>
            <person name="Hugenholtz P."/>
            <person name="Goker M."/>
            <person name="Pukall R."/>
            <person name="Klenk H.P."/>
            <person name="Kyrpides N.C."/>
        </authorList>
    </citation>
    <scope>NUCLEOTIDE SEQUENCE [LARGE SCALE GENOMIC DNA]</scope>
    <source>
        <strain evidence="6">ATCC 51767 / DSM 10542 / NCFB 3025 / ST-74</strain>
    </source>
</reference>
<dbReference type="RefSeq" id="WP_012867743.1">
    <property type="nucleotide sequence ID" value="NC_013521.1"/>
</dbReference>
<dbReference type="CAZy" id="GH35">
    <property type="family name" value="Glycoside Hydrolase Family 35"/>
</dbReference>
<dbReference type="eggNOG" id="COG1874">
    <property type="taxonomic scope" value="Bacteria"/>
</dbReference>
<dbReference type="InterPro" id="IPR031330">
    <property type="entry name" value="Gly_Hdrlase_35_cat"/>
</dbReference>
<feature type="region of interest" description="Disordered" evidence="3">
    <location>
        <begin position="506"/>
        <end position="525"/>
    </location>
</feature>
<dbReference type="PRINTS" id="PR00742">
    <property type="entry name" value="GLHYDRLASE35"/>
</dbReference>
<protein>
    <submittedName>
        <fullName evidence="5">Beta-galactosidase</fullName>
    </submittedName>
</protein>
<evidence type="ECO:0000313" key="6">
    <source>
        <dbReference type="Proteomes" id="UP000000322"/>
    </source>
</evidence>
<evidence type="ECO:0000256" key="1">
    <source>
        <dbReference type="ARBA" id="ARBA00009809"/>
    </source>
</evidence>
<dbReference type="KEGG" id="ske:Sked_27720"/>
<accession>D1BAX3</accession>
<dbReference type="InterPro" id="IPR001944">
    <property type="entry name" value="Glycoside_Hdrlase_35"/>
</dbReference>
<dbReference type="SUPFAM" id="SSF51445">
    <property type="entry name" value="(Trans)glycosidases"/>
    <property type="match status" value="1"/>
</dbReference>
<evidence type="ECO:0000256" key="2">
    <source>
        <dbReference type="RuleBase" id="RU003679"/>
    </source>
</evidence>
<feature type="domain" description="Glycoside hydrolase 35 catalytic" evidence="4">
    <location>
        <begin position="17"/>
        <end position="256"/>
    </location>
</feature>
<dbReference type="PANTHER" id="PTHR23421">
    <property type="entry name" value="BETA-GALACTOSIDASE RELATED"/>
    <property type="match status" value="1"/>
</dbReference>
<proteinExistence type="inferred from homology"/>
<dbReference type="EMBL" id="CP001819">
    <property type="protein sequence ID" value="ACZ22674.1"/>
    <property type="molecule type" value="Genomic_DNA"/>
</dbReference>
<evidence type="ECO:0000313" key="5">
    <source>
        <dbReference type="EMBL" id="ACZ22674.1"/>
    </source>
</evidence>
<dbReference type="GO" id="GO:0004553">
    <property type="term" value="F:hydrolase activity, hydrolyzing O-glycosyl compounds"/>
    <property type="evidence" value="ECO:0007669"/>
    <property type="project" value="InterPro"/>
</dbReference>
<dbReference type="Proteomes" id="UP000000322">
    <property type="component" value="Chromosome"/>
</dbReference>
<name>D1BAX3_SANKS</name>
<dbReference type="AlphaFoldDB" id="D1BAX3"/>
<dbReference type="GO" id="GO:0005975">
    <property type="term" value="P:carbohydrate metabolic process"/>
    <property type="evidence" value="ECO:0007669"/>
    <property type="project" value="InterPro"/>
</dbReference>
<sequence>MTTTTLDHHVRLTDGHLLVDGRPRVLLCASLFYFRLPRSQWRARLEQVRASGYTSVDVYLPWNFHETEPGTWDFTGERDVAAFLDLAAEVGLLVVARPGPYICSEWDGGALPAWLTLTDGLRVRQHEPRFLEQVRRWFDQVGPLLAARQLGDPLGTGAGGTVALVQVENELDFFDCEDRTAYVGALRDMLVAHGISVPVVACSGQGDLQGATGDVDGVVPACNFYPDDSSPAVESEVLRYTRELASRGLPLLVTETNRRHVTLRRLLVSGARLLAPYLQASGYNFGATPSVGNWGDPGSLMAHDYDFAGYVSPEGTERPEFLEAQLLARVVETLGPRLAAATPADGPATEVEHTGFTTADHLAALDLDGGGRLLGLPNLSGAAGTAVLRAPDGPVDVEVGADRCALVLVDLPLAAWGRRATLALATADLVDVRETVGGLLLELVSDTPTTVVLTGCGEGAAVDGRPTGDLVRLHLGPDAPSAVVTTADGRVVVSVVPVSEATRHSAAVDTRAQATETGTGDGADASTLDVRTVRSTTAHLWAGAPVTTHDDGAPPLEALGVYRGRGRFRTTVDAETAQALLLVGASDIVDLRLDGTPLPTVARFGAAHLVDLAHLSGTVDLTADVEIWGHSNFDDSRLPALRLGSLRGVGEVFAVTAADDVTAGWVVTDGDRARATGEGAGEISAPHGPTWPGHGPGPLRTLGGWSSTRLGAPVTYTRSVVQAAGARTALRLDGMVRPVEVSVDGHPHTLVHPADPWLVLPTATDAGDAPAPRTLSLTWPHDPDAGGLRAQVLTLSPLTCWDARPLPERQLDAQSVQHRDGDTVDLPVDLTAGEDLWLDVDVPASPTGRRIRLSGRQVRATAWLDGRSLGRVWLGDDARPVVTGGDPEALWTPETATDGVLTLLVHGTAGGPPPRLDGVALSAP</sequence>
<dbReference type="InterPro" id="IPR017853">
    <property type="entry name" value="GH"/>
</dbReference>
<evidence type="ECO:0000259" key="4">
    <source>
        <dbReference type="Pfam" id="PF01301"/>
    </source>
</evidence>
<dbReference type="Gene3D" id="3.20.20.80">
    <property type="entry name" value="Glycosidases"/>
    <property type="match status" value="1"/>
</dbReference>
<dbReference type="STRING" id="446469.Sked_27720"/>
<comment type="similarity">
    <text evidence="1 2">Belongs to the glycosyl hydrolase 35 family.</text>
</comment>
<evidence type="ECO:0000256" key="3">
    <source>
        <dbReference type="SAM" id="MobiDB-lite"/>
    </source>
</evidence>
<keyword evidence="6" id="KW-1185">Reference proteome</keyword>
<dbReference type="Pfam" id="PF01301">
    <property type="entry name" value="Glyco_hydro_35"/>
    <property type="match status" value="1"/>
</dbReference>
<dbReference type="HOGENOM" id="CLU_313494_0_0_11"/>
<organism evidence="5 6">
    <name type="scientific">Sanguibacter keddieii (strain ATCC 51767 / DSM 10542 / NCFB 3025 / ST-74)</name>
    <dbReference type="NCBI Taxonomy" id="446469"/>
    <lineage>
        <taxon>Bacteria</taxon>
        <taxon>Bacillati</taxon>
        <taxon>Actinomycetota</taxon>
        <taxon>Actinomycetes</taxon>
        <taxon>Micrococcales</taxon>
        <taxon>Sanguibacteraceae</taxon>
        <taxon>Sanguibacter</taxon>
    </lineage>
</organism>